<accession>A0AAV6LPP6</accession>
<keyword evidence="3" id="KW-1185">Reference proteome</keyword>
<evidence type="ECO:0000256" key="1">
    <source>
        <dbReference type="SAM" id="MobiDB-lite"/>
    </source>
</evidence>
<dbReference type="AlphaFoldDB" id="A0AAV6LPP6"/>
<dbReference type="Proteomes" id="UP000823749">
    <property type="component" value="Chromosome 1"/>
</dbReference>
<comment type="caution">
    <text evidence="2">The sequence shown here is derived from an EMBL/GenBank/DDBJ whole genome shotgun (WGS) entry which is preliminary data.</text>
</comment>
<dbReference type="EMBL" id="JACTNZ010000001">
    <property type="protein sequence ID" value="KAG5565974.1"/>
    <property type="molecule type" value="Genomic_DNA"/>
</dbReference>
<name>A0AAV6LPP6_9ERIC</name>
<reference evidence="2" key="1">
    <citation type="submission" date="2020-08" db="EMBL/GenBank/DDBJ databases">
        <title>Plant Genome Project.</title>
        <authorList>
            <person name="Zhang R.-G."/>
        </authorList>
    </citation>
    <scope>NUCLEOTIDE SEQUENCE</scope>
    <source>
        <strain evidence="2">WSP0</strain>
        <tissue evidence="2">Leaf</tissue>
    </source>
</reference>
<protein>
    <submittedName>
        <fullName evidence="2">Uncharacterized protein</fullName>
    </submittedName>
</protein>
<evidence type="ECO:0000313" key="2">
    <source>
        <dbReference type="EMBL" id="KAG5565974.1"/>
    </source>
</evidence>
<proteinExistence type="predicted"/>
<evidence type="ECO:0000313" key="3">
    <source>
        <dbReference type="Proteomes" id="UP000823749"/>
    </source>
</evidence>
<feature type="region of interest" description="Disordered" evidence="1">
    <location>
        <begin position="1"/>
        <end position="46"/>
    </location>
</feature>
<gene>
    <name evidence="2" type="ORF">RHGRI_001787</name>
</gene>
<organism evidence="2 3">
    <name type="scientific">Rhododendron griersonianum</name>
    <dbReference type="NCBI Taxonomy" id="479676"/>
    <lineage>
        <taxon>Eukaryota</taxon>
        <taxon>Viridiplantae</taxon>
        <taxon>Streptophyta</taxon>
        <taxon>Embryophyta</taxon>
        <taxon>Tracheophyta</taxon>
        <taxon>Spermatophyta</taxon>
        <taxon>Magnoliopsida</taxon>
        <taxon>eudicotyledons</taxon>
        <taxon>Gunneridae</taxon>
        <taxon>Pentapetalae</taxon>
        <taxon>asterids</taxon>
        <taxon>Ericales</taxon>
        <taxon>Ericaceae</taxon>
        <taxon>Ericoideae</taxon>
        <taxon>Rhodoreae</taxon>
        <taxon>Rhododendron</taxon>
    </lineage>
</organism>
<sequence length="137" mass="15120">MSRRNIPRPSIPTKSANPARGRSADQQQQQQKKQKLSEEETDAEMEKLKKELAEAKTAAATAEAEVEKMKVEEKRKLEEADAKGYEAGIKRAAQEYTQTAHQMVNDALEERLPEFFELGYAAAAAAGVCKCAVCSFG</sequence>